<comment type="similarity">
    <text evidence="1">Belongs to the aldo/keto reductase family.</text>
</comment>
<dbReference type="AlphaFoldDB" id="A0A0D3HY19"/>
<dbReference type="KEGG" id="ehx:EMIHUDRAFT_44703"/>
<dbReference type="Pfam" id="PF00248">
    <property type="entry name" value="Aldo_ket_red"/>
    <property type="match status" value="1"/>
</dbReference>
<feature type="domain" description="NADP-dependent oxidoreductase" evidence="7">
    <location>
        <begin position="19"/>
        <end position="221"/>
    </location>
</feature>
<reference evidence="9" key="1">
    <citation type="journal article" date="2013" name="Nature">
        <title>Pan genome of the phytoplankton Emiliania underpins its global distribution.</title>
        <authorList>
            <person name="Read B.A."/>
            <person name="Kegel J."/>
            <person name="Klute M.J."/>
            <person name="Kuo A."/>
            <person name="Lefebvre S.C."/>
            <person name="Maumus F."/>
            <person name="Mayer C."/>
            <person name="Miller J."/>
            <person name="Monier A."/>
            <person name="Salamov A."/>
            <person name="Young J."/>
            <person name="Aguilar M."/>
            <person name="Claverie J.M."/>
            <person name="Frickenhaus S."/>
            <person name="Gonzalez K."/>
            <person name="Herman E.K."/>
            <person name="Lin Y.C."/>
            <person name="Napier J."/>
            <person name="Ogata H."/>
            <person name="Sarno A.F."/>
            <person name="Shmutz J."/>
            <person name="Schroeder D."/>
            <person name="de Vargas C."/>
            <person name="Verret F."/>
            <person name="von Dassow P."/>
            <person name="Valentin K."/>
            <person name="Van de Peer Y."/>
            <person name="Wheeler G."/>
            <person name="Dacks J.B."/>
            <person name="Delwiche C.F."/>
            <person name="Dyhrman S.T."/>
            <person name="Glockner G."/>
            <person name="John U."/>
            <person name="Richards T."/>
            <person name="Worden A.Z."/>
            <person name="Zhang X."/>
            <person name="Grigoriev I.V."/>
            <person name="Allen A.E."/>
            <person name="Bidle K."/>
            <person name="Borodovsky M."/>
            <person name="Bowler C."/>
            <person name="Brownlee C."/>
            <person name="Cock J.M."/>
            <person name="Elias M."/>
            <person name="Gladyshev V.N."/>
            <person name="Groth M."/>
            <person name="Guda C."/>
            <person name="Hadaegh A."/>
            <person name="Iglesias-Rodriguez M.D."/>
            <person name="Jenkins J."/>
            <person name="Jones B.M."/>
            <person name="Lawson T."/>
            <person name="Leese F."/>
            <person name="Lindquist E."/>
            <person name="Lobanov A."/>
            <person name="Lomsadze A."/>
            <person name="Malik S.B."/>
            <person name="Marsh M.E."/>
            <person name="Mackinder L."/>
            <person name="Mock T."/>
            <person name="Mueller-Roeber B."/>
            <person name="Pagarete A."/>
            <person name="Parker M."/>
            <person name="Probert I."/>
            <person name="Quesneville H."/>
            <person name="Raines C."/>
            <person name="Rensing S.A."/>
            <person name="Riano-Pachon D.M."/>
            <person name="Richier S."/>
            <person name="Rokitta S."/>
            <person name="Shiraiwa Y."/>
            <person name="Soanes D.M."/>
            <person name="van der Giezen M."/>
            <person name="Wahlund T.M."/>
            <person name="Williams B."/>
            <person name="Wilson W."/>
            <person name="Wolfe G."/>
            <person name="Wurch L.L."/>
        </authorList>
    </citation>
    <scope>NUCLEOTIDE SEQUENCE</scope>
</reference>
<dbReference type="GO" id="GO:0016616">
    <property type="term" value="F:oxidoreductase activity, acting on the CH-OH group of donors, NAD or NADP as acceptor"/>
    <property type="evidence" value="ECO:0007669"/>
    <property type="project" value="UniProtKB-ARBA"/>
</dbReference>
<sequence length="228" mass="23754">LPSGGVLPAVALGTMELKGEALASMLSQGFAAVDTAPTYKNETAVGQGLSPAAYLIAKVPRAVTGDGQGSSGVRESLRKSLQRLGRRKADLVLLHWPDKACEDGSLAAVWAALEEAREAGEAGEIGVCNATAAVLRELLKTCRVRPAVNQVERHPLLPQWELLDYCAAEGVAVQAHTPLGAPGGMGKAHRSRLLDHPTVARVASEAAMAPAQVLLGWSLRHGVAVAPK</sequence>
<organism evidence="8 9">
    <name type="scientific">Emiliania huxleyi (strain CCMP1516)</name>
    <dbReference type="NCBI Taxonomy" id="280463"/>
    <lineage>
        <taxon>Eukaryota</taxon>
        <taxon>Haptista</taxon>
        <taxon>Haptophyta</taxon>
        <taxon>Prymnesiophyceae</taxon>
        <taxon>Isochrysidales</taxon>
        <taxon>Noelaerhabdaceae</taxon>
        <taxon>Emiliania</taxon>
    </lineage>
</organism>
<protein>
    <recommendedName>
        <fullName evidence="7">NADP-dependent oxidoreductase domain-containing protein</fullName>
    </recommendedName>
</protein>
<dbReference type="InterPro" id="IPR023210">
    <property type="entry name" value="NADP_OxRdtase_dom"/>
</dbReference>
<evidence type="ECO:0000256" key="6">
    <source>
        <dbReference type="PIRSR" id="PIRSR000097-3"/>
    </source>
</evidence>
<dbReference type="PIRSF" id="PIRSF000097">
    <property type="entry name" value="AKR"/>
    <property type="match status" value="1"/>
</dbReference>
<name>A0A0D3HY19_EMIH1</name>
<dbReference type="RefSeq" id="XP_005756333.1">
    <property type="nucleotide sequence ID" value="XM_005756276.1"/>
</dbReference>
<keyword evidence="3" id="KW-0560">Oxidoreductase</keyword>
<dbReference type="STRING" id="2903.R1D5D2"/>
<feature type="active site" description="Proton donor" evidence="4">
    <location>
        <position position="39"/>
    </location>
</feature>
<feature type="binding site" evidence="5">
    <location>
        <position position="95"/>
    </location>
    <ligand>
        <name>substrate</name>
    </ligand>
</feature>
<dbReference type="OMA" id="GMSIDSH"/>
<evidence type="ECO:0000256" key="3">
    <source>
        <dbReference type="ARBA" id="ARBA00023002"/>
    </source>
</evidence>
<dbReference type="Proteomes" id="UP000013827">
    <property type="component" value="Unassembled WGS sequence"/>
</dbReference>
<proteinExistence type="inferred from homology"/>
<dbReference type="PRINTS" id="PR00069">
    <property type="entry name" value="ALDKETRDTASE"/>
</dbReference>
<accession>A0A0D3HY19</accession>
<reference evidence="8" key="2">
    <citation type="submission" date="2024-10" db="UniProtKB">
        <authorList>
            <consortium name="EnsemblProtists"/>
        </authorList>
    </citation>
    <scope>IDENTIFICATION</scope>
</reference>
<dbReference type="eggNOG" id="KOG1577">
    <property type="taxonomic scope" value="Eukaryota"/>
</dbReference>
<dbReference type="PANTHER" id="PTHR43827">
    <property type="entry name" value="2,5-DIKETO-D-GLUCONIC ACID REDUCTASE"/>
    <property type="match status" value="1"/>
</dbReference>
<evidence type="ECO:0000259" key="7">
    <source>
        <dbReference type="Pfam" id="PF00248"/>
    </source>
</evidence>
<dbReference type="CDD" id="cd19071">
    <property type="entry name" value="AKR_AKR1-5-like"/>
    <property type="match status" value="1"/>
</dbReference>
<evidence type="ECO:0000313" key="9">
    <source>
        <dbReference type="Proteomes" id="UP000013827"/>
    </source>
</evidence>
<dbReference type="PANTHER" id="PTHR43827:SF3">
    <property type="entry name" value="NADP-DEPENDENT OXIDOREDUCTASE DOMAIN-CONTAINING PROTEIN"/>
    <property type="match status" value="1"/>
</dbReference>
<dbReference type="PaxDb" id="2903-EOD03904"/>
<dbReference type="GeneID" id="17249998"/>
<keyword evidence="9" id="KW-1185">Reference proteome</keyword>
<evidence type="ECO:0000256" key="4">
    <source>
        <dbReference type="PIRSR" id="PIRSR000097-1"/>
    </source>
</evidence>
<evidence type="ECO:0000256" key="5">
    <source>
        <dbReference type="PIRSR" id="PIRSR000097-2"/>
    </source>
</evidence>
<keyword evidence="2" id="KW-0521">NADP</keyword>
<evidence type="ECO:0000313" key="8">
    <source>
        <dbReference type="EnsemblProtists" id="EOD03904"/>
    </source>
</evidence>
<dbReference type="SUPFAM" id="SSF51430">
    <property type="entry name" value="NAD(P)-linked oxidoreductase"/>
    <property type="match status" value="1"/>
</dbReference>
<dbReference type="Gene3D" id="3.20.20.100">
    <property type="entry name" value="NADP-dependent oxidoreductase domain"/>
    <property type="match status" value="1"/>
</dbReference>
<dbReference type="EnsemblProtists" id="EOD03904">
    <property type="protein sequence ID" value="EOD03904"/>
    <property type="gene ID" value="EMIHUDRAFT_44703"/>
</dbReference>
<feature type="site" description="Lowers pKa of active site Tyr" evidence="6">
    <location>
        <position position="58"/>
    </location>
</feature>
<evidence type="ECO:0000256" key="2">
    <source>
        <dbReference type="ARBA" id="ARBA00022857"/>
    </source>
</evidence>
<dbReference type="InterPro" id="IPR036812">
    <property type="entry name" value="NAD(P)_OxRdtase_dom_sf"/>
</dbReference>
<dbReference type="InterPro" id="IPR020471">
    <property type="entry name" value="AKR"/>
</dbReference>
<evidence type="ECO:0000256" key="1">
    <source>
        <dbReference type="ARBA" id="ARBA00007905"/>
    </source>
</evidence>
<dbReference type="HOGENOM" id="CLU_023205_0_1_1"/>